<dbReference type="InterPro" id="IPR046346">
    <property type="entry name" value="Aminoacid_DH-like_N_sf"/>
</dbReference>
<accession>A0A2H0USI8</accession>
<keyword evidence="2" id="KW-0554">One-carbon metabolism</keyword>
<evidence type="ECO:0000256" key="2">
    <source>
        <dbReference type="ARBA" id="ARBA00022563"/>
    </source>
</evidence>
<evidence type="ECO:0000256" key="8">
    <source>
        <dbReference type="ARBA" id="ARBA00023268"/>
    </source>
</evidence>
<sequence length="259" mass="27913">MIDGRKIATKVLNKLKKQRAPKRSLVAILVGNDPVSLSFLKQKAKTAKEVGIKFRLTKLPASLSQRQLEKRVERVSKNPLVGGVIVQLPLPKKFDQTPILNAIGIKKDIDGLNVANTKTPAPSVGALEVVLKEVGFDLENKKVVVIGSGLLVGQPIVKFLMSKVKKMTIMNKGGLDRAALQNADLIVSGAGKANLITARDIKKDAIVVDYGYSRDRGKLAGDANVKSLLTKTSYITPTPGGTGPLVVAMLLKNFFEINK</sequence>
<evidence type="ECO:0000256" key="3">
    <source>
        <dbReference type="ARBA" id="ARBA00022755"/>
    </source>
</evidence>
<keyword evidence="4" id="KW-0378">Hydrolase</keyword>
<evidence type="ECO:0000313" key="11">
    <source>
        <dbReference type="EMBL" id="PIR88765.1"/>
    </source>
</evidence>
<dbReference type="SUPFAM" id="SSF53223">
    <property type="entry name" value="Aminoacid dehydrogenase-like, N-terminal domain"/>
    <property type="match status" value="1"/>
</dbReference>
<dbReference type="GO" id="GO:0009086">
    <property type="term" value="P:methionine biosynthetic process"/>
    <property type="evidence" value="ECO:0007669"/>
    <property type="project" value="UniProtKB-KW"/>
</dbReference>
<dbReference type="SUPFAM" id="SSF51735">
    <property type="entry name" value="NAD(P)-binding Rossmann-fold domains"/>
    <property type="match status" value="1"/>
</dbReference>
<evidence type="ECO:0000259" key="10">
    <source>
        <dbReference type="Pfam" id="PF02882"/>
    </source>
</evidence>
<dbReference type="Pfam" id="PF00763">
    <property type="entry name" value="THF_DHG_CYH"/>
    <property type="match status" value="1"/>
</dbReference>
<keyword evidence="3" id="KW-0658">Purine biosynthesis</keyword>
<keyword evidence="8" id="KW-0511">Multifunctional enzyme</keyword>
<comment type="pathway">
    <text evidence="1">One-carbon metabolism; tetrahydrofolate interconversion.</text>
</comment>
<dbReference type="PANTHER" id="PTHR48099:SF5">
    <property type="entry name" value="C-1-TETRAHYDROFOLATE SYNTHASE, CYTOPLASMIC"/>
    <property type="match status" value="1"/>
</dbReference>
<dbReference type="InterPro" id="IPR020631">
    <property type="entry name" value="THF_DH/CycHdrlase_NAD-bd_dom"/>
</dbReference>
<keyword evidence="7" id="KW-0028">Amino-acid biosynthesis</keyword>
<evidence type="ECO:0000259" key="9">
    <source>
        <dbReference type="Pfam" id="PF00763"/>
    </source>
</evidence>
<dbReference type="InterPro" id="IPR000672">
    <property type="entry name" value="THF_DH/CycHdrlase"/>
</dbReference>
<evidence type="ECO:0000256" key="7">
    <source>
        <dbReference type="ARBA" id="ARBA00023167"/>
    </source>
</evidence>
<comment type="caution">
    <text evidence="11">The sequence shown here is derived from an EMBL/GenBank/DDBJ whole genome shotgun (WGS) entry which is preliminary data.</text>
</comment>
<name>A0A2H0USI8_9BACT</name>
<dbReference type="InterPro" id="IPR020630">
    <property type="entry name" value="THF_DH/CycHdrlase_cat_dom"/>
</dbReference>
<protein>
    <recommendedName>
        <fullName evidence="13">Methenyltetrahydrofolate cyclohydrolase</fullName>
    </recommendedName>
</protein>
<dbReference type="EMBL" id="PFBB01000005">
    <property type="protein sequence ID" value="PIR88765.1"/>
    <property type="molecule type" value="Genomic_DNA"/>
</dbReference>
<dbReference type="Gene3D" id="3.40.50.10860">
    <property type="entry name" value="Leucine Dehydrogenase, chain A, domain 1"/>
    <property type="match status" value="1"/>
</dbReference>
<dbReference type="GO" id="GO:0005829">
    <property type="term" value="C:cytosol"/>
    <property type="evidence" value="ECO:0007669"/>
    <property type="project" value="TreeGrafter"/>
</dbReference>
<proteinExistence type="predicted"/>
<dbReference type="GO" id="GO:0004477">
    <property type="term" value="F:methenyltetrahydrofolate cyclohydrolase activity"/>
    <property type="evidence" value="ECO:0007669"/>
    <property type="project" value="TreeGrafter"/>
</dbReference>
<evidence type="ECO:0008006" key="13">
    <source>
        <dbReference type="Google" id="ProtNLM"/>
    </source>
</evidence>
<evidence type="ECO:0000256" key="4">
    <source>
        <dbReference type="ARBA" id="ARBA00022801"/>
    </source>
</evidence>
<keyword evidence="5" id="KW-0521">NADP</keyword>
<evidence type="ECO:0000256" key="1">
    <source>
        <dbReference type="ARBA" id="ARBA00004777"/>
    </source>
</evidence>
<gene>
    <name evidence="11" type="ORF">COU09_00520</name>
</gene>
<dbReference type="GO" id="GO:0004488">
    <property type="term" value="F:methylenetetrahydrofolate dehydrogenase (NADP+) activity"/>
    <property type="evidence" value="ECO:0007669"/>
    <property type="project" value="InterPro"/>
</dbReference>
<dbReference type="PRINTS" id="PR00085">
    <property type="entry name" value="THFDHDRGNASE"/>
</dbReference>
<dbReference type="Proteomes" id="UP000229615">
    <property type="component" value="Unassembled WGS sequence"/>
</dbReference>
<keyword evidence="7" id="KW-0486">Methionine biosynthesis</keyword>
<keyword evidence="6" id="KW-0560">Oxidoreductase</keyword>
<evidence type="ECO:0000313" key="12">
    <source>
        <dbReference type="Proteomes" id="UP000229615"/>
    </source>
</evidence>
<reference evidence="12" key="1">
    <citation type="submission" date="2017-09" db="EMBL/GenBank/DDBJ databases">
        <title>Depth-based differentiation of microbial function through sediment-hosted aquifers and enrichment of novel symbionts in the deep terrestrial subsurface.</title>
        <authorList>
            <person name="Probst A.J."/>
            <person name="Ladd B."/>
            <person name="Jarett J.K."/>
            <person name="Geller-Mcgrath D.E."/>
            <person name="Sieber C.M.K."/>
            <person name="Emerson J.B."/>
            <person name="Anantharaman K."/>
            <person name="Thomas B.C."/>
            <person name="Malmstrom R."/>
            <person name="Stieglmeier M."/>
            <person name="Klingl A."/>
            <person name="Woyke T."/>
            <person name="Ryan C.M."/>
            <person name="Banfield J.F."/>
        </authorList>
    </citation>
    <scope>NUCLEOTIDE SEQUENCE [LARGE SCALE GENOMIC DNA]</scope>
</reference>
<evidence type="ECO:0000256" key="5">
    <source>
        <dbReference type="ARBA" id="ARBA00022857"/>
    </source>
</evidence>
<evidence type="ECO:0000256" key="6">
    <source>
        <dbReference type="ARBA" id="ARBA00023002"/>
    </source>
</evidence>
<dbReference type="PANTHER" id="PTHR48099">
    <property type="entry name" value="C-1-TETRAHYDROFOLATE SYNTHASE, CYTOPLASMIC-RELATED"/>
    <property type="match status" value="1"/>
</dbReference>
<dbReference type="GO" id="GO:0035999">
    <property type="term" value="P:tetrahydrofolate interconversion"/>
    <property type="evidence" value="ECO:0007669"/>
    <property type="project" value="TreeGrafter"/>
</dbReference>
<feature type="domain" description="Tetrahydrofolate dehydrogenase/cyclohydrolase catalytic" evidence="9">
    <location>
        <begin position="2"/>
        <end position="110"/>
    </location>
</feature>
<feature type="domain" description="Tetrahydrofolate dehydrogenase/cyclohydrolase NAD(P)-binding" evidence="10">
    <location>
        <begin position="129"/>
        <end position="257"/>
    </location>
</feature>
<dbReference type="Gene3D" id="3.40.50.720">
    <property type="entry name" value="NAD(P)-binding Rossmann-like Domain"/>
    <property type="match status" value="1"/>
</dbReference>
<dbReference type="GO" id="GO:0006164">
    <property type="term" value="P:purine nucleotide biosynthetic process"/>
    <property type="evidence" value="ECO:0007669"/>
    <property type="project" value="UniProtKB-KW"/>
</dbReference>
<dbReference type="AlphaFoldDB" id="A0A2H0USI8"/>
<dbReference type="InterPro" id="IPR036291">
    <property type="entry name" value="NAD(P)-bd_dom_sf"/>
</dbReference>
<organism evidence="11 12">
    <name type="scientific">Candidatus Harrisonbacteria bacterium CG10_big_fil_rev_8_21_14_0_10_44_23</name>
    <dbReference type="NCBI Taxonomy" id="1974585"/>
    <lineage>
        <taxon>Bacteria</taxon>
        <taxon>Candidatus Harrisoniibacteriota</taxon>
    </lineage>
</organism>
<dbReference type="Pfam" id="PF02882">
    <property type="entry name" value="THF_DHG_CYH_C"/>
    <property type="match status" value="1"/>
</dbReference>